<dbReference type="SUPFAM" id="SSF81901">
    <property type="entry name" value="HCP-like"/>
    <property type="match status" value="1"/>
</dbReference>
<accession>Q1YZ13</accession>
<evidence type="ECO:0000313" key="7">
    <source>
        <dbReference type="Proteomes" id="UP000003789"/>
    </source>
</evidence>
<gene>
    <name evidence="6" type="ORF">P3TCK_07796</name>
</gene>
<dbReference type="SUPFAM" id="SSF46894">
    <property type="entry name" value="C-terminal effector domain of the bipartite response regulators"/>
    <property type="match status" value="1"/>
</dbReference>
<dbReference type="GO" id="GO:0003677">
    <property type="term" value="F:DNA binding"/>
    <property type="evidence" value="ECO:0007669"/>
    <property type="project" value="UniProtKB-UniRule"/>
</dbReference>
<evidence type="ECO:0000256" key="3">
    <source>
        <dbReference type="SAM" id="MobiDB-lite"/>
    </source>
</evidence>
<dbReference type="EMBL" id="AAPH01000033">
    <property type="protein sequence ID" value="EAS41528.1"/>
    <property type="molecule type" value="Genomic_DNA"/>
</dbReference>
<dbReference type="Gene3D" id="1.25.40.10">
    <property type="entry name" value="Tetratricopeptide repeat domain"/>
    <property type="match status" value="1"/>
</dbReference>
<evidence type="ECO:0000256" key="4">
    <source>
        <dbReference type="SAM" id="Phobius"/>
    </source>
</evidence>
<keyword evidence="4" id="KW-0472">Membrane</keyword>
<dbReference type="Proteomes" id="UP000003789">
    <property type="component" value="Unassembled WGS sequence"/>
</dbReference>
<keyword evidence="4" id="KW-1133">Transmembrane helix</keyword>
<dbReference type="InterPro" id="IPR011990">
    <property type="entry name" value="TPR-like_helical_dom_sf"/>
</dbReference>
<dbReference type="PROSITE" id="PS51755">
    <property type="entry name" value="OMPR_PHOB"/>
    <property type="match status" value="1"/>
</dbReference>
<dbReference type="OrthoDB" id="6311790at2"/>
<dbReference type="InterPro" id="IPR036388">
    <property type="entry name" value="WH-like_DNA-bd_sf"/>
</dbReference>
<evidence type="ECO:0000259" key="5">
    <source>
        <dbReference type="PROSITE" id="PS51755"/>
    </source>
</evidence>
<dbReference type="RefSeq" id="WP_006229575.1">
    <property type="nucleotide sequence ID" value="NZ_CH724134.1"/>
</dbReference>
<evidence type="ECO:0000256" key="2">
    <source>
        <dbReference type="PROSITE-ProRule" id="PRU01091"/>
    </source>
</evidence>
<evidence type="ECO:0000313" key="6">
    <source>
        <dbReference type="EMBL" id="EAS41528.1"/>
    </source>
</evidence>
<comment type="caution">
    <text evidence="6">The sequence shown here is derived from an EMBL/GenBank/DDBJ whole genome shotgun (WGS) entry which is preliminary data.</text>
</comment>
<dbReference type="CDD" id="cd00383">
    <property type="entry name" value="trans_reg_C"/>
    <property type="match status" value="1"/>
</dbReference>
<proteinExistence type="predicted"/>
<feature type="DNA-binding region" description="OmpR/PhoB-type" evidence="2">
    <location>
        <begin position="3"/>
        <end position="102"/>
    </location>
</feature>
<sequence>MDKKRYKIDNWIFIPSENKCILDERSVVIDNRLSNLLLFLCQHPHQTFSRDELINEVWNGSFLTDQVITQSIFELRKILKSNQRHPHGYIITIPKRGYKLDAEVEIQDDSLSTEDNNQDTENAHALLNTAHTNKEAVREVPQPSSAPSYQKEREAAHQRRSSRGKLIAFCCLLLVATLASLFYYVKTPESRATSTRKFSSLEPSVINVSIKIDSNTTDPKTTRIEIGAINSLLNDLQYNKNFRLVRNTTPSPVAGKSLTFHLLEENGKKYIDVEYYNNISNFMHLDRKYLINENDLLLTIKQMLTNLLHALHINVPQQTIDSALSEMPTNPQALELTMQAIGIVFNNNDADKLKALTLYQQALDIEPDNHYLIAMNYIYKMTLLYISNTGIDNDKKEALNNTLMAQKSMLLSDPQSNKVHEAFALLALTTNNTAEAQQHLEKIHYNQQTVMTLLLNAKLAETFGNTASASEYYYQALHKSGSVRVFEVAETLVFYSDLSDIKKKLGLKP</sequence>
<dbReference type="GO" id="GO:0006355">
    <property type="term" value="P:regulation of DNA-templated transcription"/>
    <property type="evidence" value="ECO:0007669"/>
    <property type="project" value="InterPro"/>
</dbReference>
<dbReference type="InterPro" id="IPR016032">
    <property type="entry name" value="Sig_transdc_resp-reg_C-effctor"/>
</dbReference>
<feature type="region of interest" description="Disordered" evidence="3">
    <location>
        <begin position="131"/>
        <end position="157"/>
    </location>
</feature>
<evidence type="ECO:0000256" key="1">
    <source>
        <dbReference type="ARBA" id="ARBA00023125"/>
    </source>
</evidence>
<dbReference type="InterPro" id="IPR001867">
    <property type="entry name" value="OmpR/PhoB-type_DNA-bd"/>
</dbReference>
<feature type="domain" description="OmpR/PhoB-type" evidence="5">
    <location>
        <begin position="3"/>
        <end position="102"/>
    </location>
</feature>
<keyword evidence="4" id="KW-0812">Transmembrane</keyword>
<dbReference type="GO" id="GO:0000160">
    <property type="term" value="P:phosphorelay signal transduction system"/>
    <property type="evidence" value="ECO:0007669"/>
    <property type="project" value="InterPro"/>
</dbReference>
<protein>
    <submittedName>
        <fullName evidence="6">Transcriptional activator CadC</fullName>
    </submittedName>
</protein>
<keyword evidence="1 2" id="KW-0238">DNA-binding</keyword>
<dbReference type="AlphaFoldDB" id="Q1YZ13"/>
<organism evidence="6 7">
    <name type="scientific">Photobacterium profundum 3TCK</name>
    <dbReference type="NCBI Taxonomy" id="314280"/>
    <lineage>
        <taxon>Bacteria</taxon>
        <taxon>Pseudomonadati</taxon>
        <taxon>Pseudomonadota</taxon>
        <taxon>Gammaproteobacteria</taxon>
        <taxon>Vibrionales</taxon>
        <taxon>Vibrionaceae</taxon>
        <taxon>Photobacterium</taxon>
    </lineage>
</organism>
<dbReference type="Gene3D" id="1.10.10.10">
    <property type="entry name" value="Winged helix-like DNA-binding domain superfamily/Winged helix DNA-binding domain"/>
    <property type="match status" value="1"/>
</dbReference>
<dbReference type="SMART" id="SM00862">
    <property type="entry name" value="Trans_reg_C"/>
    <property type="match status" value="1"/>
</dbReference>
<feature type="transmembrane region" description="Helical" evidence="4">
    <location>
        <begin position="166"/>
        <end position="185"/>
    </location>
</feature>
<name>Q1YZ13_9GAMM</name>
<dbReference type="Pfam" id="PF00486">
    <property type="entry name" value="Trans_reg_C"/>
    <property type="match status" value="1"/>
</dbReference>
<dbReference type="HOGENOM" id="CLU_040424_0_0_6"/>
<reference evidence="6 7" key="1">
    <citation type="submission" date="2006-03" db="EMBL/GenBank/DDBJ databases">
        <authorList>
            <person name="Bartlett D.H."/>
            <person name="Valle G."/>
            <person name="Lauro F.M."/>
            <person name="Vezzi A."/>
            <person name="Simonato F."/>
            <person name="Eloe E."/>
            <person name="Vitulo N."/>
            <person name="Stratton T.K."/>
            <person name="D'angelo M."/>
            <person name="Ferriera S."/>
            <person name="Johnson J."/>
            <person name="Kravitz S."/>
            <person name="Beeson K."/>
            <person name="Sutton G."/>
            <person name="Rogers Y."/>
            <person name="Friedman R."/>
            <person name="Frazier M."/>
            <person name="Venter J.C."/>
        </authorList>
    </citation>
    <scope>NUCLEOTIDE SEQUENCE [LARGE SCALE GENOMIC DNA]</scope>
    <source>
        <strain evidence="6 7">3TCK</strain>
    </source>
</reference>